<protein>
    <submittedName>
        <fullName evidence="1">15175_t:CDS:1</fullName>
    </submittedName>
</protein>
<sequence length="160" mass="17195">GMTTKIHFMDSPKPQILLTKLFSINPSDLESNPSGRRGSFSSTSSDTSLSSSAQGSAMTTNGSRNASKESNSIFFDDFSEFGDDDSFRAVPSYASLPSSFRIDPSIHGLRVSGASVISAPSPSTSPRIAFANRRLRRFSYTSMENGIFNPTPLPGSITPR</sequence>
<evidence type="ECO:0000313" key="1">
    <source>
        <dbReference type="EMBL" id="CAG8840732.1"/>
    </source>
</evidence>
<dbReference type="EMBL" id="CAJVQC010127589">
    <property type="protein sequence ID" value="CAG8840732.1"/>
    <property type="molecule type" value="Genomic_DNA"/>
</dbReference>
<reference evidence="1" key="1">
    <citation type="submission" date="2021-06" db="EMBL/GenBank/DDBJ databases">
        <authorList>
            <person name="Kallberg Y."/>
            <person name="Tangrot J."/>
            <person name="Rosling A."/>
        </authorList>
    </citation>
    <scope>NUCLEOTIDE SEQUENCE</scope>
    <source>
        <strain evidence="1">MA461A</strain>
    </source>
</reference>
<proteinExistence type="predicted"/>
<evidence type="ECO:0000313" key="2">
    <source>
        <dbReference type="Proteomes" id="UP000789920"/>
    </source>
</evidence>
<keyword evidence="2" id="KW-1185">Reference proteome</keyword>
<feature type="non-terminal residue" evidence="1">
    <location>
        <position position="160"/>
    </location>
</feature>
<organism evidence="1 2">
    <name type="scientific">Racocetra persica</name>
    <dbReference type="NCBI Taxonomy" id="160502"/>
    <lineage>
        <taxon>Eukaryota</taxon>
        <taxon>Fungi</taxon>
        <taxon>Fungi incertae sedis</taxon>
        <taxon>Mucoromycota</taxon>
        <taxon>Glomeromycotina</taxon>
        <taxon>Glomeromycetes</taxon>
        <taxon>Diversisporales</taxon>
        <taxon>Gigasporaceae</taxon>
        <taxon>Racocetra</taxon>
    </lineage>
</organism>
<dbReference type="Proteomes" id="UP000789920">
    <property type="component" value="Unassembled WGS sequence"/>
</dbReference>
<name>A0ACA9SJQ1_9GLOM</name>
<feature type="non-terminal residue" evidence="1">
    <location>
        <position position="1"/>
    </location>
</feature>
<gene>
    <name evidence="1" type="ORF">RPERSI_LOCUS31551</name>
</gene>
<comment type="caution">
    <text evidence="1">The sequence shown here is derived from an EMBL/GenBank/DDBJ whole genome shotgun (WGS) entry which is preliminary data.</text>
</comment>
<accession>A0ACA9SJQ1</accession>